<evidence type="ECO:0000313" key="2">
    <source>
        <dbReference type="EnsemblMetazoa" id="CPIJ019669-PA"/>
    </source>
</evidence>
<dbReference type="VEuPathDB" id="VectorBase:CQUJHB003007"/>
<reference evidence="1" key="1">
    <citation type="submission" date="2007-03" db="EMBL/GenBank/DDBJ databases">
        <title>Annotation of Culex pipiens quinquefasciatus.</title>
        <authorList>
            <consortium name="The Broad Institute Genome Sequencing Platform"/>
            <person name="Atkinson P.W."/>
            <person name="Hemingway J."/>
            <person name="Christensen B.M."/>
            <person name="Higgs S."/>
            <person name="Kodira C."/>
            <person name="Hannick L."/>
            <person name="Megy K."/>
            <person name="O'Leary S."/>
            <person name="Pearson M."/>
            <person name="Haas B.J."/>
            <person name="Mauceli E."/>
            <person name="Wortman J.R."/>
            <person name="Lee N.H."/>
            <person name="Guigo R."/>
            <person name="Stanke M."/>
            <person name="Alvarado L."/>
            <person name="Amedeo P."/>
            <person name="Antoine C.H."/>
            <person name="Arensburger P."/>
            <person name="Bidwell S.L."/>
            <person name="Crawford M."/>
            <person name="Camaro F."/>
            <person name="Devon K."/>
            <person name="Engels R."/>
            <person name="Hammond M."/>
            <person name="Howarth C."/>
            <person name="Koehrsen M."/>
            <person name="Lawson D."/>
            <person name="Montgomery P."/>
            <person name="Nene V."/>
            <person name="Nusbaum C."/>
            <person name="Puiu D."/>
            <person name="Romero-Severson J."/>
            <person name="Severson D.W."/>
            <person name="Shumway M."/>
            <person name="Sisk P."/>
            <person name="Stolte C."/>
            <person name="Zeng Q."/>
            <person name="Eisenstadt E."/>
            <person name="Fraser-Liggett C."/>
            <person name="Strausberg R."/>
            <person name="Galagan J."/>
            <person name="Birren B."/>
            <person name="Collins F.H."/>
        </authorList>
    </citation>
    <scope>NUCLEOTIDE SEQUENCE [LARGE SCALE GENOMIC DNA]</scope>
    <source>
        <strain evidence="1">JHB</strain>
    </source>
</reference>
<protein>
    <submittedName>
        <fullName evidence="1 2">Uncharacterized protein</fullName>
    </submittedName>
</protein>
<dbReference type="Proteomes" id="UP000002320">
    <property type="component" value="Unassembled WGS sequence"/>
</dbReference>
<evidence type="ECO:0000313" key="1">
    <source>
        <dbReference type="EMBL" id="EDS31657.1"/>
    </source>
</evidence>
<organism>
    <name type="scientific">Culex quinquefasciatus</name>
    <name type="common">Southern house mosquito</name>
    <name type="synonym">Culex pungens</name>
    <dbReference type="NCBI Taxonomy" id="7176"/>
    <lineage>
        <taxon>Eukaryota</taxon>
        <taxon>Metazoa</taxon>
        <taxon>Ecdysozoa</taxon>
        <taxon>Arthropoda</taxon>
        <taxon>Hexapoda</taxon>
        <taxon>Insecta</taxon>
        <taxon>Pterygota</taxon>
        <taxon>Neoptera</taxon>
        <taxon>Endopterygota</taxon>
        <taxon>Diptera</taxon>
        <taxon>Nematocera</taxon>
        <taxon>Culicoidea</taxon>
        <taxon>Culicidae</taxon>
        <taxon>Culicinae</taxon>
        <taxon>Culicini</taxon>
        <taxon>Culex</taxon>
        <taxon>Culex</taxon>
    </lineage>
</organism>
<dbReference type="InParanoid" id="B0XKD6"/>
<dbReference type="VEuPathDB" id="VectorBase:CPIJ019669"/>
<reference evidence="2" key="2">
    <citation type="submission" date="2021-02" db="UniProtKB">
        <authorList>
            <consortium name="EnsemblMetazoa"/>
        </authorList>
    </citation>
    <scope>IDENTIFICATION</scope>
    <source>
        <strain evidence="2">JHB</strain>
    </source>
</reference>
<dbReference type="OrthoDB" id="6054366at2759"/>
<dbReference type="AlphaFoldDB" id="B0XKD6"/>
<dbReference type="EMBL" id="DS233803">
    <property type="protein sequence ID" value="EDS31657.1"/>
    <property type="molecule type" value="Genomic_DNA"/>
</dbReference>
<dbReference type="HOGENOM" id="CLU_2624456_0_0_1"/>
<evidence type="ECO:0000313" key="3">
    <source>
        <dbReference type="Proteomes" id="UP000002320"/>
    </source>
</evidence>
<dbReference type="KEGG" id="cqu:CpipJ_CPIJ019669"/>
<dbReference type="EnsemblMetazoa" id="CPIJ019669-RA">
    <property type="protein sequence ID" value="CPIJ019669-PA"/>
    <property type="gene ID" value="CPIJ019669"/>
</dbReference>
<gene>
    <name evidence="2" type="primary">6054148</name>
    <name evidence="1" type="ORF">CpipJ_CPIJ019669</name>
</gene>
<accession>B0XKD6</accession>
<sequence length="78" mass="8671">MDLDGEFQVPPIVASVQLIYHLNLEIGGGLNERADVNALIQFITDYGKLRIVAEHLKCNVKAAKRRAVGNSMFRDGFL</sequence>
<proteinExistence type="predicted"/>
<keyword evidence="3" id="KW-1185">Reference proteome</keyword>
<name>B0XKD6_CULQU</name>